<evidence type="ECO:0000313" key="4">
    <source>
        <dbReference type="Proteomes" id="UP000051886"/>
    </source>
</evidence>
<dbReference type="SUPFAM" id="SSF51445">
    <property type="entry name" value="(Trans)glycosidases"/>
    <property type="match status" value="1"/>
</dbReference>
<dbReference type="InterPro" id="IPR043797">
    <property type="entry name" value="MupG_N"/>
</dbReference>
<dbReference type="Gene3D" id="2.40.100.10">
    <property type="entry name" value="Cyclophilin-like"/>
    <property type="match status" value="1"/>
</dbReference>
<dbReference type="Proteomes" id="UP000051886">
    <property type="component" value="Unassembled WGS sequence"/>
</dbReference>
<dbReference type="InterPro" id="IPR013785">
    <property type="entry name" value="Aldolase_TIM"/>
</dbReference>
<dbReference type="Pfam" id="PF05913">
    <property type="entry name" value="MupG_C"/>
    <property type="match status" value="1"/>
</dbReference>
<dbReference type="PANTHER" id="PTHR38435">
    <property type="match status" value="1"/>
</dbReference>
<gene>
    <name evidence="3" type="ORF">IV66_GL000384</name>
</gene>
<dbReference type="OrthoDB" id="5809921at2"/>
<comment type="caution">
    <text evidence="3">The sequence shown here is derived from an EMBL/GenBank/DDBJ whole genome shotgun (WGS) entry which is preliminary data.</text>
</comment>
<feature type="domain" description="6-phospho-N-acetylmuramidase N-terminal" evidence="2">
    <location>
        <begin position="4"/>
        <end position="239"/>
    </location>
</feature>
<dbReference type="EMBL" id="JQCN01000052">
    <property type="protein sequence ID" value="KRN98094.1"/>
    <property type="molecule type" value="Genomic_DNA"/>
</dbReference>
<dbReference type="PATRIC" id="fig|449659.4.peg.383"/>
<sequence length="363" mass="40969">MRQLGISIYPDQSNFERDQEYLKLAHQYGYSRVFTSLLQLKGEGGQDILSQFKRTVEYADQLGLKTVVDVNPELFTELGLKYTDLHVLHDLGVWGMRLDEGFTGMEEAQMTHNPFGLKIELNMSHGTNYLDSIMSYSPELDNLIGCHNFYPQEYTGLSDAIFMDYSKKYRQYALHTAAFVSSHDATFGPWPVNEGLPTMESDRSRSMASQVTHLKLTGMIDDVIIGNAYASQEELAAVAAAFNSDYPTLHVDLAENASDLEKEIILTPAHLYRGDASEYLLRDTLPRVVYSDRSVPAHTNNFTLGRGDIVVVNDGYPRYKGELQIVLKEMPNDGRRNVVGQLKQDDLALLDFLVPWSTFNLAK</sequence>
<evidence type="ECO:0000259" key="1">
    <source>
        <dbReference type="Pfam" id="PF05913"/>
    </source>
</evidence>
<dbReference type="SUPFAM" id="SSF50891">
    <property type="entry name" value="Cyclophilin-like"/>
    <property type="match status" value="1"/>
</dbReference>
<evidence type="ECO:0000259" key="2">
    <source>
        <dbReference type="Pfam" id="PF19200"/>
    </source>
</evidence>
<name>A0A0R2L8D6_9LACO</name>
<dbReference type="InterPro" id="IPR029000">
    <property type="entry name" value="Cyclophilin-like_dom_sf"/>
</dbReference>
<evidence type="ECO:0000313" key="3">
    <source>
        <dbReference type="EMBL" id="KRN98094.1"/>
    </source>
</evidence>
<feature type="domain" description="6-phospho-N-acetylmuramidase C-terminal" evidence="1">
    <location>
        <begin position="248"/>
        <end position="361"/>
    </location>
</feature>
<dbReference type="InterPro" id="IPR008589">
    <property type="entry name" value="MupG"/>
</dbReference>
<dbReference type="AlphaFoldDB" id="A0A0R2L8D6"/>
<dbReference type="STRING" id="449659.IV66_GL000384"/>
<dbReference type="PANTHER" id="PTHR38435:SF1">
    <property type="entry name" value="DUF871 DOMAIN-CONTAINING PROTEIN"/>
    <property type="match status" value="1"/>
</dbReference>
<dbReference type="InterPro" id="IPR043894">
    <property type="entry name" value="MupG_C"/>
</dbReference>
<keyword evidence="4" id="KW-1185">Reference proteome</keyword>
<dbReference type="RefSeq" id="WP_017867571.1">
    <property type="nucleotide sequence ID" value="NZ_BJYB01000002.1"/>
</dbReference>
<dbReference type="Gene3D" id="3.20.20.70">
    <property type="entry name" value="Aldolase class I"/>
    <property type="match status" value="1"/>
</dbReference>
<organism evidence="3 4">
    <name type="scientific">Ligilactobacillus pobuzihii</name>
    <dbReference type="NCBI Taxonomy" id="449659"/>
    <lineage>
        <taxon>Bacteria</taxon>
        <taxon>Bacillati</taxon>
        <taxon>Bacillota</taxon>
        <taxon>Bacilli</taxon>
        <taxon>Lactobacillales</taxon>
        <taxon>Lactobacillaceae</taxon>
        <taxon>Ligilactobacillus</taxon>
    </lineage>
</organism>
<reference evidence="3 4" key="1">
    <citation type="journal article" date="2015" name="Genome Announc.">
        <title>Expanding the biotechnology potential of lactobacilli through comparative genomics of 213 strains and associated genera.</title>
        <authorList>
            <person name="Sun Z."/>
            <person name="Harris H.M."/>
            <person name="McCann A."/>
            <person name="Guo C."/>
            <person name="Argimon S."/>
            <person name="Zhang W."/>
            <person name="Yang X."/>
            <person name="Jeffery I.B."/>
            <person name="Cooney J.C."/>
            <person name="Kagawa T.F."/>
            <person name="Liu W."/>
            <person name="Song Y."/>
            <person name="Salvetti E."/>
            <person name="Wrobel A."/>
            <person name="Rasinkangas P."/>
            <person name="Parkhill J."/>
            <person name="Rea M.C."/>
            <person name="O'Sullivan O."/>
            <person name="Ritari J."/>
            <person name="Douillard F.P."/>
            <person name="Paul Ross R."/>
            <person name="Yang R."/>
            <person name="Briner A.E."/>
            <person name="Felis G.E."/>
            <person name="de Vos W.M."/>
            <person name="Barrangou R."/>
            <person name="Klaenhammer T.R."/>
            <person name="Caufield P.W."/>
            <person name="Cui Y."/>
            <person name="Zhang H."/>
            <person name="O'Toole P.W."/>
        </authorList>
    </citation>
    <scope>NUCLEOTIDE SEQUENCE [LARGE SCALE GENOMIC DNA]</scope>
    <source>
        <strain evidence="3 4">NBRC 103219</strain>
    </source>
</reference>
<proteinExistence type="predicted"/>
<accession>A0A0R2L8D6</accession>
<protein>
    <submittedName>
        <fullName evidence="3">Outer surface protein</fullName>
    </submittedName>
</protein>
<dbReference type="Pfam" id="PF19200">
    <property type="entry name" value="MupG_N"/>
    <property type="match status" value="1"/>
</dbReference>
<dbReference type="InterPro" id="IPR017853">
    <property type="entry name" value="GH"/>
</dbReference>